<comment type="caution">
    <text evidence="2">The sequence shown here is derived from an EMBL/GenBank/DDBJ whole genome shotgun (WGS) entry which is preliminary data.</text>
</comment>
<evidence type="ECO:0000256" key="1">
    <source>
        <dbReference type="SAM" id="Coils"/>
    </source>
</evidence>
<proteinExistence type="predicted"/>
<dbReference type="Proteomes" id="UP000784294">
    <property type="component" value="Unassembled WGS sequence"/>
</dbReference>
<reference evidence="2" key="1">
    <citation type="submission" date="2018-11" db="EMBL/GenBank/DDBJ databases">
        <authorList>
            <consortium name="Pathogen Informatics"/>
        </authorList>
    </citation>
    <scope>NUCLEOTIDE SEQUENCE</scope>
</reference>
<organism evidence="2 3">
    <name type="scientific">Protopolystoma xenopodis</name>
    <dbReference type="NCBI Taxonomy" id="117903"/>
    <lineage>
        <taxon>Eukaryota</taxon>
        <taxon>Metazoa</taxon>
        <taxon>Spiralia</taxon>
        <taxon>Lophotrochozoa</taxon>
        <taxon>Platyhelminthes</taxon>
        <taxon>Monogenea</taxon>
        <taxon>Polyopisthocotylea</taxon>
        <taxon>Polystomatidea</taxon>
        <taxon>Polystomatidae</taxon>
        <taxon>Protopolystoma</taxon>
    </lineage>
</organism>
<keyword evidence="3" id="KW-1185">Reference proteome</keyword>
<evidence type="ECO:0000313" key="2">
    <source>
        <dbReference type="EMBL" id="VEL33050.1"/>
    </source>
</evidence>
<keyword evidence="1" id="KW-0175">Coiled coil</keyword>
<accession>A0A3S5AMD5</accession>
<protein>
    <submittedName>
        <fullName evidence="2">Uncharacterized protein</fullName>
    </submittedName>
</protein>
<feature type="coiled-coil region" evidence="1">
    <location>
        <begin position="46"/>
        <end position="73"/>
    </location>
</feature>
<dbReference type="AlphaFoldDB" id="A0A3S5AMD5"/>
<dbReference type="EMBL" id="CAAALY010245085">
    <property type="protein sequence ID" value="VEL33050.1"/>
    <property type="molecule type" value="Genomic_DNA"/>
</dbReference>
<gene>
    <name evidence="2" type="ORF">PXEA_LOCUS26490</name>
</gene>
<name>A0A3S5AMD5_9PLAT</name>
<evidence type="ECO:0000313" key="3">
    <source>
        <dbReference type="Proteomes" id="UP000784294"/>
    </source>
</evidence>
<sequence length="109" mass="12760">MNSAYLTLECSASALEKAEISKRNQQVFHNITKFQLSKQQMRCKLIQETVLDSETYQQQLDRLQQEIDVEADARLSDLKLRLRHLNECIAGVRTDLICRQKRLEHAKSR</sequence>